<dbReference type="EMBL" id="JAGSHT010000012">
    <property type="protein sequence ID" value="MBZ2196835.1"/>
    <property type="molecule type" value="Genomic_DNA"/>
</dbReference>
<dbReference type="PROSITE" id="PS50932">
    <property type="entry name" value="HTH_LACI_2"/>
    <property type="match status" value="1"/>
</dbReference>
<evidence type="ECO:0000256" key="3">
    <source>
        <dbReference type="ARBA" id="ARBA00023125"/>
    </source>
</evidence>
<dbReference type="GO" id="GO:0003677">
    <property type="term" value="F:DNA binding"/>
    <property type="evidence" value="ECO:0007669"/>
    <property type="project" value="UniProtKB-KW"/>
</dbReference>
<keyword evidence="4" id="KW-0804">Transcription</keyword>
<dbReference type="RefSeq" id="WP_223406076.1">
    <property type="nucleotide sequence ID" value="NZ_JAGSHT010000012.1"/>
</dbReference>
<dbReference type="SMART" id="SM00354">
    <property type="entry name" value="HTH_LACI"/>
    <property type="match status" value="1"/>
</dbReference>
<dbReference type="InterPro" id="IPR010982">
    <property type="entry name" value="Lambda_DNA-bd_dom_sf"/>
</dbReference>
<proteinExistence type="predicted"/>
<reference evidence="6 7" key="1">
    <citation type="submission" date="2021-04" db="EMBL/GenBank/DDBJ databases">
        <title>Ruania sp. nov., isolated from sandy soil of mangrove forest.</title>
        <authorList>
            <person name="Ge X."/>
            <person name="Huang R."/>
            <person name="Liu W."/>
        </authorList>
    </citation>
    <scope>NUCLEOTIDE SEQUENCE [LARGE SCALE GENOMIC DNA]</scope>
    <source>
        <strain evidence="6 7">N2-46</strain>
    </source>
</reference>
<evidence type="ECO:0000313" key="6">
    <source>
        <dbReference type="EMBL" id="MBZ2196835.1"/>
    </source>
</evidence>
<accession>A0ABS7S9D9</accession>
<keyword evidence="3 6" id="KW-0238">DNA-binding</keyword>
<protein>
    <submittedName>
        <fullName evidence="6">LacI family DNA-binding transcriptional regulator</fullName>
    </submittedName>
</protein>
<keyword evidence="7" id="KW-1185">Reference proteome</keyword>
<organism evidence="6 7">
    <name type="scientific">Occultella gossypii</name>
    <dbReference type="NCBI Taxonomy" id="2800820"/>
    <lineage>
        <taxon>Bacteria</taxon>
        <taxon>Bacillati</taxon>
        <taxon>Actinomycetota</taxon>
        <taxon>Actinomycetes</taxon>
        <taxon>Micrococcales</taxon>
        <taxon>Ruaniaceae</taxon>
        <taxon>Occultella</taxon>
    </lineage>
</organism>
<sequence length="330" mass="35497">MSVTLADVARAVGMSASTVSRALSGTEKVNDATREKIRRVAREMGYEPNQVARSLTSGRSDLIGLIVPDIANPFFPPIIKAVQSRASAKGKTVLISDVDEHPADEIQRARVMRKRVDGLIVVSPRTPVESLPELAALQPIVFVNRKVDGAASVIIEASEGIQEAVEHLASLGHKRICYLNGPRRSWSNSQRQAAMRAACAELNLELVEFGPFEPQIQAGVRAADLVHSRDITAVIAYDDMIAMGLMARLTERGMRVGPDISVIGIDDSPMSGMAYPTLTSIHVPGTRAGATAVDLVLDLVDHPEDAPKPVVQLETRLIIRGSTAPAPPER</sequence>
<evidence type="ECO:0000313" key="7">
    <source>
        <dbReference type="Proteomes" id="UP000826651"/>
    </source>
</evidence>
<dbReference type="PANTHER" id="PTHR30146">
    <property type="entry name" value="LACI-RELATED TRANSCRIPTIONAL REPRESSOR"/>
    <property type="match status" value="1"/>
</dbReference>
<feature type="domain" description="HTH lacI-type" evidence="5">
    <location>
        <begin position="3"/>
        <end position="57"/>
    </location>
</feature>
<dbReference type="InterPro" id="IPR000843">
    <property type="entry name" value="HTH_LacI"/>
</dbReference>
<dbReference type="Pfam" id="PF13377">
    <property type="entry name" value="Peripla_BP_3"/>
    <property type="match status" value="1"/>
</dbReference>
<dbReference type="Pfam" id="PF00356">
    <property type="entry name" value="LacI"/>
    <property type="match status" value="1"/>
</dbReference>
<dbReference type="SUPFAM" id="SSF53822">
    <property type="entry name" value="Periplasmic binding protein-like I"/>
    <property type="match status" value="1"/>
</dbReference>
<dbReference type="PANTHER" id="PTHR30146:SF148">
    <property type="entry name" value="HTH-TYPE TRANSCRIPTIONAL REPRESSOR PURR-RELATED"/>
    <property type="match status" value="1"/>
</dbReference>
<dbReference type="Gene3D" id="3.40.50.2300">
    <property type="match status" value="2"/>
</dbReference>
<gene>
    <name evidence="6" type="ORF">KCQ71_11765</name>
</gene>
<dbReference type="SUPFAM" id="SSF47413">
    <property type="entry name" value="lambda repressor-like DNA-binding domains"/>
    <property type="match status" value="1"/>
</dbReference>
<dbReference type="Proteomes" id="UP000826651">
    <property type="component" value="Unassembled WGS sequence"/>
</dbReference>
<name>A0ABS7S9D9_9MICO</name>
<dbReference type="InterPro" id="IPR028082">
    <property type="entry name" value="Peripla_BP_I"/>
</dbReference>
<evidence type="ECO:0000256" key="1">
    <source>
        <dbReference type="ARBA" id="ARBA00022491"/>
    </source>
</evidence>
<evidence type="ECO:0000256" key="2">
    <source>
        <dbReference type="ARBA" id="ARBA00023015"/>
    </source>
</evidence>
<dbReference type="CDD" id="cd01392">
    <property type="entry name" value="HTH_LacI"/>
    <property type="match status" value="1"/>
</dbReference>
<dbReference type="InterPro" id="IPR046335">
    <property type="entry name" value="LacI/GalR-like_sensor"/>
</dbReference>
<evidence type="ECO:0000256" key="4">
    <source>
        <dbReference type="ARBA" id="ARBA00023163"/>
    </source>
</evidence>
<comment type="caution">
    <text evidence="6">The sequence shown here is derived from an EMBL/GenBank/DDBJ whole genome shotgun (WGS) entry which is preliminary data.</text>
</comment>
<dbReference type="Gene3D" id="1.10.260.40">
    <property type="entry name" value="lambda repressor-like DNA-binding domains"/>
    <property type="match status" value="1"/>
</dbReference>
<evidence type="ECO:0000259" key="5">
    <source>
        <dbReference type="PROSITE" id="PS50932"/>
    </source>
</evidence>
<dbReference type="CDD" id="cd06267">
    <property type="entry name" value="PBP1_LacI_sugar_binding-like"/>
    <property type="match status" value="1"/>
</dbReference>
<keyword evidence="2" id="KW-0805">Transcription regulation</keyword>
<keyword evidence="1" id="KW-0678">Repressor</keyword>